<dbReference type="InterPro" id="IPR013324">
    <property type="entry name" value="RNA_pol_sigma_r3/r4-like"/>
</dbReference>
<dbReference type="Pfam" id="PF04545">
    <property type="entry name" value="Sigma70_r4"/>
    <property type="match status" value="1"/>
</dbReference>
<dbReference type="NCBIfam" id="TIGR02937">
    <property type="entry name" value="sigma70-ECF"/>
    <property type="match status" value="1"/>
</dbReference>
<keyword evidence="10" id="KW-1185">Reference proteome</keyword>
<comment type="caution">
    <text evidence="9">The sequence shown here is derived from an EMBL/GenBank/DDBJ whole genome shotgun (WGS) entry which is preliminary data.</text>
</comment>
<dbReference type="InterPro" id="IPR007627">
    <property type="entry name" value="RNA_pol_sigma70_r2"/>
</dbReference>
<protein>
    <submittedName>
        <fullName evidence="9">SigE family RNA polymerase sigma factor</fullName>
    </submittedName>
</protein>
<dbReference type="SUPFAM" id="SSF88946">
    <property type="entry name" value="Sigma2 domain of RNA polymerase sigma factors"/>
    <property type="match status" value="1"/>
</dbReference>
<comment type="similarity">
    <text evidence="1">Belongs to the sigma-70 factor family. ECF subfamily.</text>
</comment>
<keyword evidence="5" id="KW-0804">Transcription</keyword>
<evidence type="ECO:0000313" key="10">
    <source>
        <dbReference type="Proteomes" id="UP001595912"/>
    </source>
</evidence>
<dbReference type="CDD" id="cd06171">
    <property type="entry name" value="Sigma70_r4"/>
    <property type="match status" value="1"/>
</dbReference>
<dbReference type="InterPro" id="IPR014325">
    <property type="entry name" value="RNA_pol_sigma-E_actinobac"/>
</dbReference>
<dbReference type="Pfam" id="PF04542">
    <property type="entry name" value="Sigma70_r2"/>
    <property type="match status" value="1"/>
</dbReference>
<feature type="domain" description="RNA polymerase sigma-70 region 2" evidence="7">
    <location>
        <begin position="16"/>
        <end position="73"/>
    </location>
</feature>
<dbReference type="InterPro" id="IPR007630">
    <property type="entry name" value="RNA_pol_sigma70_r4"/>
</dbReference>
<keyword evidence="2" id="KW-0805">Transcription regulation</keyword>
<dbReference type="InterPro" id="IPR013325">
    <property type="entry name" value="RNA_pol_sigma_r2"/>
</dbReference>
<dbReference type="InterPro" id="IPR036388">
    <property type="entry name" value="WH-like_DNA-bd_sf"/>
</dbReference>
<dbReference type="Proteomes" id="UP001595912">
    <property type="component" value="Unassembled WGS sequence"/>
</dbReference>
<evidence type="ECO:0000313" key="9">
    <source>
        <dbReference type="EMBL" id="MFC4996424.1"/>
    </source>
</evidence>
<dbReference type="SUPFAM" id="SSF88659">
    <property type="entry name" value="Sigma3 and sigma4 domains of RNA polymerase sigma factors"/>
    <property type="match status" value="1"/>
</dbReference>
<dbReference type="InterPro" id="IPR014284">
    <property type="entry name" value="RNA_pol_sigma-70_dom"/>
</dbReference>
<dbReference type="PANTHER" id="PTHR43133:SF50">
    <property type="entry name" value="ECF RNA POLYMERASE SIGMA FACTOR SIGM"/>
    <property type="match status" value="1"/>
</dbReference>
<gene>
    <name evidence="9" type="ORF">ACFPIJ_01130</name>
</gene>
<organism evidence="9 10">
    <name type="scientific">Dactylosporangium cerinum</name>
    <dbReference type="NCBI Taxonomy" id="1434730"/>
    <lineage>
        <taxon>Bacteria</taxon>
        <taxon>Bacillati</taxon>
        <taxon>Actinomycetota</taxon>
        <taxon>Actinomycetes</taxon>
        <taxon>Micromonosporales</taxon>
        <taxon>Micromonosporaceae</taxon>
        <taxon>Dactylosporangium</taxon>
    </lineage>
</organism>
<dbReference type="Gene3D" id="1.10.10.10">
    <property type="entry name" value="Winged helix-like DNA-binding domain superfamily/Winged helix DNA-binding domain"/>
    <property type="match status" value="1"/>
</dbReference>
<dbReference type="InterPro" id="IPR039425">
    <property type="entry name" value="RNA_pol_sigma-70-like"/>
</dbReference>
<reference evidence="10" key="1">
    <citation type="journal article" date="2019" name="Int. J. Syst. Evol. Microbiol.">
        <title>The Global Catalogue of Microorganisms (GCM) 10K type strain sequencing project: providing services to taxonomists for standard genome sequencing and annotation.</title>
        <authorList>
            <consortium name="The Broad Institute Genomics Platform"/>
            <consortium name="The Broad Institute Genome Sequencing Center for Infectious Disease"/>
            <person name="Wu L."/>
            <person name="Ma J."/>
        </authorList>
    </citation>
    <scope>NUCLEOTIDE SEQUENCE [LARGE SCALE GENOMIC DNA]</scope>
    <source>
        <strain evidence="10">CGMCC 4.7152</strain>
    </source>
</reference>
<accession>A0ABV9VL60</accession>
<evidence type="ECO:0000259" key="7">
    <source>
        <dbReference type="Pfam" id="PF04542"/>
    </source>
</evidence>
<name>A0ABV9VL60_9ACTN</name>
<keyword evidence="4" id="KW-0238">DNA-binding</keyword>
<evidence type="ECO:0000256" key="3">
    <source>
        <dbReference type="ARBA" id="ARBA00023082"/>
    </source>
</evidence>
<feature type="domain" description="RNA polymerase sigma-70 region 4" evidence="8">
    <location>
        <begin position="111"/>
        <end position="159"/>
    </location>
</feature>
<dbReference type="Gene3D" id="1.10.1740.10">
    <property type="match status" value="1"/>
</dbReference>
<feature type="region of interest" description="Disordered" evidence="6">
    <location>
        <begin position="75"/>
        <end position="100"/>
    </location>
</feature>
<evidence type="ECO:0000259" key="8">
    <source>
        <dbReference type="Pfam" id="PF04545"/>
    </source>
</evidence>
<evidence type="ECO:0000256" key="5">
    <source>
        <dbReference type="ARBA" id="ARBA00023163"/>
    </source>
</evidence>
<dbReference type="EMBL" id="JBHSIU010000004">
    <property type="protein sequence ID" value="MFC4996424.1"/>
    <property type="molecule type" value="Genomic_DNA"/>
</dbReference>
<evidence type="ECO:0000256" key="6">
    <source>
        <dbReference type="SAM" id="MobiDB-lite"/>
    </source>
</evidence>
<dbReference type="PANTHER" id="PTHR43133">
    <property type="entry name" value="RNA POLYMERASE ECF-TYPE SIGMA FACTO"/>
    <property type="match status" value="1"/>
</dbReference>
<keyword evidence="3" id="KW-0731">Sigma factor</keyword>
<evidence type="ECO:0000256" key="2">
    <source>
        <dbReference type="ARBA" id="ARBA00023015"/>
    </source>
</evidence>
<dbReference type="RefSeq" id="WP_380112628.1">
    <property type="nucleotide sequence ID" value="NZ_JBHSIU010000004.1"/>
</dbReference>
<dbReference type="NCBIfam" id="TIGR02983">
    <property type="entry name" value="SigE-fam_strep"/>
    <property type="match status" value="1"/>
</dbReference>
<evidence type="ECO:0000256" key="1">
    <source>
        <dbReference type="ARBA" id="ARBA00010641"/>
    </source>
</evidence>
<evidence type="ECO:0000256" key="4">
    <source>
        <dbReference type="ARBA" id="ARBA00023125"/>
    </source>
</evidence>
<sequence length="179" mass="19874">MRDFDEFAAAATQPLLRLGWLLTGDADQAQDLAQNTLIRTYGAWHRVRHDDALSYARRIMVNLHTDWLRRRPWREQPRADLPDTGGGPGGRHGGHDGGHGAVEDRAALVAALQSLTRRERAAIVLRYYVDLSEQQTAQTLGVSVGTVKSVCSRALAKLRVSPALREERLFVRTAQGEPS</sequence>
<proteinExistence type="inferred from homology"/>